<dbReference type="Pfam" id="PF07995">
    <property type="entry name" value="GSDH"/>
    <property type="match status" value="1"/>
</dbReference>
<dbReference type="Proteomes" id="UP000754710">
    <property type="component" value="Unassembled WGS sequence"/>
</dbReference>
<dbReference type="InterPro" id="IPR011041">
    <property type="entry name" value="Quinoprot_gluc/sorb_DH_b-prop"/>
</dbReference>
<dbReference type="PANTHER" id="PTHR19328:SF13">
    <property type="entry name" value="HIPL1 PROTEIN"/>
    <property type="match status" value="1"/>
</dbReference>
<dbReference type="EMBL" id="JAIEZQ010000001">
    <property type="protein sequence ID" value="MBY9073906.1"/>
    <property type="molecule type" value="Genomic_DNA"/>
</dbReference>
<dbReference type="RefSeq" id="WP_221023650.1">
    <property type="nucleotide sequence ID" value="NZ_JAIEZQ010000001.1"/>
</dbReference>
<dbReference type="InterPro" id="IPR011042">
    <property type="entry name" value="6-blade_b-propeller_TolB-like"/>
</dbReference>
<evidence type="ECO:0000313" key="3">
    <source>
        <dbReference type="Proteomes" id="UP000754710"/>
    </source>
</evidence>
<sequence>MDRRTLLKAGLATTAGGILVPTAGALTAPAAAAPKVTKVLARDIDVPWGIAFLPGGNALVSERDTGRILRVKKDGGFRPVGRVPGVVSNSSSGGEGGLLALALHPNFRRNNWLYAYMSTRNDNRVVRMKYVNGRLGDPKVVLRGIPKATHHNGGGLAFSPSGHLFVATGDAENSSAAQNRKSLAGKILRMTPRGEVPSGNPFGNYTWSYGHRNPEQITFDPRGRLWSSEFGEKDKDELNRIVRGGNYGWPYVEGKDGSGGYRDPLAQWDTDQCSPSGIAILGGRAWLGALRGECVYSVRISGPNRGRKARYFTGDHGRIRSVAAAPDNTLWITTSNRDGRTTPGPNDDKILRVRLG</sequence>
<dbReference type="Gene3D" id="2.120.10.30">
    <property type="entry name" value="TolB, C-terminal domain"/>
    <property type="match status" value="1"/>
</dbReference>
<evidence type="ECO:0000259" key="1">
    <source>
        <dbReference type="Pfam" id="PF07995"/>
    </source>
</evidence>
<gene>
    <name evidence="2" type="ORF">K1X13_03630</name>
</gene>
<protein>
    <submittedName>
        <fullName evidence="2">PQQ-dependent sugar dehydrogenase</fullName>
    </submittedName>
</protein>
<dbReference type="PROSITE" id="PS51318">
    <property type="entry name" value="TAT"/>
    <property type="match status" value="1"/>
</dbReference>
<name>A0ABS7RFU2_9ACTN</name>
<proteinExistence type="predicted"/>
<dbReference type="SUPFAM" id="SSF50952">
    <property type="entry name" value="Soluble quinoprotein glucose dehydrogenase"/>
    <property type="match status" value="1"/>
</dbReference>
<feature type="domain" description="Glucose/Sorbosone dehydrogenase" evidence="1">
    <location>
        <begin position="45"/>
        <end position="340"/>
    </location>
</feature>
<evidence type="ECO:0000313" key="2">
    <source>
        <dbReference type="EMBL" id="MBY9073906.1"/>
    </source>
</evidence>
<keyword evidence="3" id="KW-1185">Reference proteome</keyword>
<dbReference type="InterPro" id="IPR006311">
    <property type="entry name" value="TAT_signal"/>
</dbReference>
<organism evidence="2 3">
    <name type="scientific">Nocardioides jiangsuensis</name>
    <dbReference type="NCBI Taxonomy" id="2866161"/>
    <lineage>
        <taxon>Bacteria</taxon>
        <taxon>Bacillati</taxon>
        <taxon>Actinomycetota</taxon>
        <taxon>Actinomycetes</taxon>
        <taxon>Propionibacteriales</taxon>
        <taxon>Nocardioidaceae</taxon>
        <taxon>Nocardioides</taxon>
    </lineage>
</organism>
<dbReference type="InterPro" id="IPR012938">
    <property type="entry name" value="Glc/Sorbosone_DH"/>
</dbReference>
<comment type="caution">
    <text evidence="2">The sequence shown here is derived from an EMBL/GenBank/DDBJ whole genome shotgun (WGS) entry which is preliminary data.</text>
</comment>
<reference evidence="2 3" key="1">
    <citation type="submission" date="2021-08" db="EMBL/GenBank/DDBJ databases">
        <title>Nocardioides bacterium WL0053 sp. nov., isolated from the sediment.</title>
        <authorList>
            <person name="Wang L."/>
            <person name="Zhang D."/>
            <person name="Zhang A."/>
        </authorList>
    </citation>
    <scope>NUCLEOTIDE SEQUENCE [LARGE SCALE GENOMIC DNA]</scope>
    <source>
        <strain evidence="2 3">WL0053</strain>
    </source>
</reference>
<accession>A0ABS7RFU2</accession>
<dbReference type="PANTHER" id="PTHR19328">
    <property type="entry name" value="HEDGEHOG-INTERACTING PROTEIN"/>
    <property type="match status" value="1"/>
</dbReference>